<dbReference type="EMBL" id="FTOA01000003">
    <property type="protein sequence ID" value="SIS68421.1"/>
    <property type="molecule type" value="Genomic_DNA"/>
</dbReference>
<keyword evidence="2" id="KW-1185">Reference proteome</keyword>
<evidence type="ECO:0000313" key="1">
    <source>
        <dbReference type="EMBL" id="SIS68421.1"/>
    </source>
</evidence>
<dbReference type="AlphaFoldDB" id="A0A1N7L3Q1"/>
<reference evidence="1 2" key="1">
    <citation type="submission" date="2017-01" db="EMBL/GenBank/DDBJ databases">
        <authorList>
            <person name="Mah S.A."/>
            <person name="Swanson W.J."/>
            <person name="Moy G.W."/>
            <person name="Vacquier V.D."/>
        </authorList>
    </citation>
    <scope>NUCLEOTIDE SEQUENCE [LARGE SCALE GENOMIC DNA]</scope>
    <source>
        <strain evidence="1 2">DSM 11589</strain>
    </source>
</reference>
<dbReference type="OrthoDB" id="7360873at2"/>
<name>A0A1N7L3Q1_9PROT</name>
<dbReference type="Proteomes" id="UP000185678">
    <property type="component" value="Unassembled WGS sequence"/>
</dbReference>
<evidence type="ECO:0000313" key="2">
    <source>
        <dbReference type="Proteomes" id="UP000185678"/>
    </source>
</evidence>
<organism evidence="1 2">
    <name type="scientific">Insolitispirillum peregrinum</name>
    <dbReference type="NCBI Taxonomy" id="80876"/>
    <lineage>
        <taxon>Bacteria</taxon>
        <taxon>Pseudomonadati</taxon>
        <taxon>Pseudomonadota</taxon>
        <taxon>Alphaproteobacteria</taxon>
        <taxon>Rhodospirillales</taxon>
        <taxon>Novispirillaceae</taxon>
        <taxon>Insolitispirillum</taxon>
    </lineage>
</organism>
<proteinExistence type="predicted"/>
<protein>
    <submittedName>
        <fullName evidence="1">Uncharacterized protein</fullName>
    </submittedName>
</protein>
<dbReference type="RefSeq" id="WP_076399744.1">
    <property type="nucleotide sequence ID" value="NZ_FTOA01000003.1"/>
</dbReference>
<sequence length="106" mass="11712">MPIEIRRLLFSNEEMCAVLSTFINSTKTHVEPGQVISVQIAQKDPILLRCTLATKGGRQAGEELEGVFVCAAILSWCMKNSIPLARKARKQVRVTQDGRIALDSTL</sequence>
<gene>
    <name evidence="1" type="ORF">SAMN05421779_10391</name>
</gene>
<accession>A0A1N7L3Q1</accession>